<dbReference type="RefSeq" id="WP_106463592.1">
    <property type="nucleotide sequence ID" value="NZ_PXOQ01000009.1"/>
</dbReference>
<accession>A0A2T1N9A6</accession>
<dbReference type="InterPro" id="IPR004556">
    <property type="entry name" value="HemK-like"/>
</dbReference>
<dbReference type="InterPro" id="IPR029063">
    <property type="entry name" value="SAM-dependent_MTases_sf"/>
</dbReference>
<name>A0A2T1N9A6_9FLAO</name>
<dbReference type="GO" id="GO:0032259">
    <property type="term" value="P:methylation"/>
    <property type="evidence" value="ECO:0007669"/>
    <property type="project" value="UniProtKB-KW"/>
</dbReference>
<keyword evidence="4" id="KW-0949">S-adenosyl-L-methionine</keyword>
<dbReference type="Proteomes" id="UP000238426">
    <property type="component" value="Unassembled WGS sequence"/>
</dbReference>
<keyword evidence="2 7" id="KW-0489">Methyltransferase</keyword>
<keyword evidence="8" id="KW-1185">Reference proteome</keyword>
<dbReference type="Gene3D" id="1.10.8.10">
    <property type="entry name" value="DNA helicase RuvA subunit, C-terminal domain"/>
    <property type="match status" value="1"/>
</dbReference>
<dbReference type="PROSITE" id="PS00092">
    <property type="entry name" value="N6_MTASE"/>
    <property type="match status" value="1"/>
</dbReference>
<sequence>MKVKEIEQLFHKELDAIYGKDEVHQFFYMCIESFYNLSRLDLALDTNLSITTEEQPQIMEALNHLKAEKPIQYLLGETEFYGLTFKVTEDTLIPRPETEELVELILNTANSEFSNLDKLNFLDIGTGTGCVAISLAKHIAKAKVNAIDVSEEALKIAKLNAIKNEVEVNFIQQNILDHVEALSHINKLGKLDVIVSNPPYVRELEKQEIKPNVLENEPHLALFVSDEDPLVFYKTITEIAEKQLKPNGFLFFEINQYLGKEMKALVESYAFKNVEIIKDGFGNDRMLKAQKIDKT</sequence>
<protein>
    <recommendedName>
        <fullName evidence="1">peptide chain release factor N(5)-glutamine methyltransferase</fullName>
        <ecNumber evidence="1">2.1.1.297</ecNumber>
    </recommendedName>
</protein>
<evidence type="ECO:0000256" key="3">
    <source>
        <dbReference type="ARBA" id="ARBA00022679"/>
    </source>
</evidence>
<dbReference type="EMBL" id="PXOQ01000009">
    <property type="protein sequence ID" value="PSG88454.1"/>
    <property type="molecule type" value="Genomic_DNA"/>
</dbReference>
<dbReference type="AlphaFoldDB" id="A0A2T1N9A6"/>
<dbReference type="NCBIfam" id="TIGR03534">
    <property type="entry name" value="RF_mod_PrmC"/>
    <property type="match status" value="1"/>
</dbReference>
<dbReference type="EC" id="2.1.1.297" evidence="1"/>
<feature type="domain" description="Methyltransferase small" evidence="6">
    <location>
        <begin position="117"/>
        <end position="207"/>
    </location>
</feature>
<evidence type="ECO:0000313" key="8">
    <source>
        <dbReference type="Proteomes" id="UP000238426"/>
    </source>
</evidence>
<comment type="caution">
    <text evidence="7">The sequence shown here is derived from an EMBL/GenBank/DDBJ whole genome shotgun (WGS) entry which is preliminary data.</text>
</comment>
<dbReference type="OrthoDB" id="9800643at2"/>
<proteinExistence type="predicted"/>
<evidence type="ECO:0000256" key="4">
    <source>
        <dbReference type="ARBA" id="ARBA00022691"/>
    </source>
</evidence>
<reference evidence="7 8" key="1">
    <citation type="submission" date="2018-03" db="EMBL/GenBank/DDBJ databases">
        <title>Mesoflavibacter sp. HG37 and Mesoflavibacter sp. HG96 sp.nov., two marine bacteria isolated from seawater of Western Pacific Ocean.</title>
        <authorList>
            <person name="Cheng H."/>
            <person name="Wu Y.-H."/>
            <person name="Guo L.-L."/>
            <person name="Xu X.-W."/>
        </authorList>
    </citation>
    <scope>NUCLEOTIDE SEQUENCE [LARGE SCALE GENOMIC DNA]</scope>
    <source>
        <strain evidence="7 8">KCTC 32269</strain>
    </source>
</reference>
<dbReference type="InterPro" id="IPR002052">
    <property type="entry name" value="DNA_methylase_N6_adenine_CS"/>
</dbReference>
<dbReference type="InterPro" id="IPR050320">
    <property type="entry name" value="N5-glutamine_MTase"/>
</dbReference>
<dbReference type="SUPFAM" id="SSF53335">
    <property type="entry name" value="S-adenosyl-L-methionine-dependent methyltransferases"/>
    <property type="match status" value="1"/>
</dbReference>
<organism evidence="7 8">
    <name type="scientific">Aurantibacter aestuarii</name>
    <dbReference type="NCBI Taxonomy" id="1266046"/>
    <lineage>
        <taxon>Bacteria</taxon>
        <taxon>Pseudomonadati</taxon>
        <taxon>Bacteroidota</taxon>
        <taxon>Flavobacteriia</taxon>
        <taxon>Flavobacteriales</taxon>
        <taxon>Flavobacteriaceae</taxon>
        <taxon>Aurantibacter</taxon>
    </lineage>
</organism>
<evidence type="ECO:0000259" key="6">
    <source>
        <dbReference type="Pfam" id="PF05175"/>
    </source>
</evidence>
<dbReference type="NCBIfam" id="TIGR00536">
    <property type="entry name" value="hemK_fam"/>
    <property type="match status" value="1"/>
</dbReference>
<dbReference type="PANTHER" id="PTHR18895">
    <property type="entry name" value="HEMK METHYLTRANSFERASE"/>
    <property type="match status" value="1"/>
</dbReference>
<dbReference type="GO" id="GO:0003676">
    <property type="term" value="F:nucleic acid binding"/>
    <property type="evidence" value="ECO:0007669"/>
    <property type="project" value="InterPro"/>
</dbReference>
<evidence type="ECO:0000313" key="7">
    <source>
        <dbReference type="EMBL" id="PSG88454.1"/>
    </source>
</evidence>
<dbReference type="GO" id="GO:0102559">
    <property type="term" value="F:peptide chain release factor N(5)-glutamine methyltransferase activity"/>
    <property type="evidence" value="ECO:0007669"/>
    <property type="project" value="UniProtKB-EC"/>
</dbReference>
<evidence type="ECO:0000256" key="2">
    <source>
        <dbReference type="ARBA" id="ARBA00022603"/>
    </source>
</evidence>
<keyword evidence="3 7" id="KW-0808">Transferase</keyword>
<dbReference type="PANTHER" id="PTHR18895:SF74">
    <property type="entry name" value="MTRF1L RELEASE FACTOR GLUTAMINE METHYLTRANSFERASE"/>
    <property type="match status" value="1"/>
</dbReference>
<dbReference type="Gene3D" id="3.40.50.150">
    <property type="entry name" value="Vaccinia Virus protein VP39"/>
    <property type="match status" value="1"/>
</dbReference>
<dbReference type="CDD" id="cd02440">
    <property type="entry name" value="AdoMet_MTases"/>
    <property type="match status" value="1"/>
</dbReference>
<evidence type="ECO:0000256" key="5">
    <source>
        <dbReference type="ARBA" id="ARBA00048391"/>
    </source>
</evidence>
<evidence type="ECO:0000256" key="1">
    <source>
        <dbReference type="ARBA" id="ARBA00012771"/>
    </source>
</evidence>
<dbReference type="Pfam" id="PF05175">
    <property type="entry name" value="MTS"/>
    <property type="match status" value="1"/>
</dbReference>
<dbReference type="InterPro" id="IPR007848">
    <property type="entry name" value="Small_mtfrase_dom"/>
</dbReference>
<comment type="catalytic activity">
    <reaction evidence="5">
        <text>L-glutaminyl-[peptide chain release factor] + S-adenosyl-L-methionine = N(5)-methyl-L-glutaminyl-[peptide chain release factor] + S-adenosyl-L-homocysteine + H(+)</text>
        <dbReference type="Rhea" id="RHEA:42896"/>
        <dbReference type="Rhea" id="RHEA-COMP:10271"/>
        <dbReference type="Rhea" id="RHEA-COMP:10272"/>
        <dbReference type="ChEBI" id="CHEBI:15378"/>
        <dbReference type="ChEBI" id="CHEBI:30011"/>
        <dbReference type="ChEBI" id="CHEBI:57856"/>
        <dbReference type="ChEBI" id="CHEBI:59789"/>
        <dbReference type="ChEBI" id="CHEBI:61891"/>
        <dbReference type="EC" id="2.1.1.297"/>
    </reaction>
</comment>
<dbReference type="InterPro" id="IPR019874">
    <property type="entry name" value="RF_methyltr_PrmC"/>
</dbReference>
<gene>
    <name evidence="7" type="primary">prmC</name>
    <name evidence="7" type="ORF">C7H52_09125</name>
</gene>